<reference evidence="3" key="1">
    <citation type="submission" date="2022-06" db="EMBL/GenBank/DDBJ databases">
        <title>Alkalicoccobacillus porphyridii sp. nov., isolated from a marine red alga, Porphyridium purpureum and reclassification of Shouchella plakortidis and Shouchella gibsonii as Alkalicoccobacillus plakortidis comb. nov. and Alkalicoccobacillus gibsonii comb. nov.</title>
        <authorList>
            <person name="Kim K.H."/>
            <person name="Lee J.K."/>
            <person name="Han D.M."/>
            <person name="Baek J.H."/>
            <person name="Jeon C.O."/>
        </authorList>
    </citation>
    <scope>NUCLEOTIDE SEQUENCE</scope>
    <source>
        <strain evidence="3">DSM 19153</strain>
    </source>
</reference>
<dbReference type="GO" id="GO:0016787">
    <property type="term" value="F:hydrolase activity"/>
    <property type="evidence" value="ECO:0007669"/>
    <property type="project" value="UniProtKB-KW"/>
</dbReference>
<dbReference type="Pfam" id="PF00756">
    <property type="entry name" value="Esterase"/>
    <property type="match status" value="1"/>
</dbReference>
<comment type="caution">
    <text evidence="3">The sequence shown here is derived from an EMBL/GenBank/DDBJ whole genome shotgun (WGS) entry which is preliminary data.</text>
</comment>
<gene>
    <name evidence="3" type="ORF">NDM98_19205</name>
</gene>
<dbReference type="InterPro" id="IPR052558">
    <property type="entry name" value="Siderophore_Hydrolase_D"/>
</dbReference>
<dbReference type="PANTHER" id="PTHR40841">
    <property type="entry name" value="SIDEROPHORE TRIACETYLFUSARININE C ESTERASE"/>
    <property type="match status" value="1"/>
</dbReference>
<keyword evidence="4" id="KW-1185">Reference proteome</keyword>
<name>A0ABT0XQ40_9BACI</name>
<accession>A0ABT0XQ40</accession>
<comment type="similarity">
    <text evidence="1">Belongs to the esterase D family.</text>
</comment>
<evidence type="ECO:0000256" key="2">
    <source>
        <dbReference type="ARBA" id="ARBA00022801"/>
    </source>
</evidence>
<dbReference type="Proteomes" id="UP001203665">
    <property type="component" value="Unassembled WGS sequence"/>
</dbReference>
<dbReference type="RefSeq" id="WP_251611042.1">
    <property type="nucleotide sequence ID" value="NZ_JAMQJY010000003.1"/>
</dbReference>
<dbReference type="PANTHER" id="PTHR40841:SF2">
    <property type="entry name" value="SIDEROPHORE-DEGRADING ESTERASE (EUROFUNG)"/>
    <property type="match status" value="1"/>
</dbReference>
<dbReference type="EMBL" id="JAMQJY010000003">
    <property type="protein sequence ID" value="MCM2677354.1"/>
    <property type="molecule type" value="Genomic_DNA"/>
</dbReference>
<dbReference type="Gene3D" id="3.40.50.1820">
    <property type="entry name" value="alpha/beta hydrolase"/>
    <property type="match status" value="1"/>
</dbReference>
<evidence type="ECO:0000256" key="1">
    <source>
        <dbReference type="ARBA" id="ARBA00005622"/>
    </source>
</evidence>
<dbReference type="InterPro" id="IPR029058">
    <property type="entry name" value="AB_hydrolase_fold"/>
</dbReference>
<proteinExistence type="inferred from homology"/>
<sequence length="266" mass="29833">MFKQTGAYQVPNTIVWESSDGNFPKRQIYISIPSVEAPSDGFPVLFVLDGNAWFGAITEFSRLQTRAPHGYPPTIIVGIGYETDEPFCRQSRFYDFTEKVDSSELGQLKQVQANQTGGVSSFLQFFENELIPSLEKAYPLHQTKRALFGHSLGGLCVLHTLIHKSSLFSTYIAGSPSIWWKEGYLKELVHSFKSLDVKDILIGVGENEKGHMVDDAEWMYEQIRGKDHIEAQYICIPDTGHMSVVPPFLNTALKFFLATGAESGRL</sequence>
<evidence type="ECO:0000313" key="3">
    <source>
        <dbReference type="EMBL" id="MCM2677354.1"/>
    </source>
</evidence>
<protein>
    <submittedName>
        <fullName evidence="3">Alpha/beta hydrolase-fold protein</fullName>
    </submittedName>
</protein>
<evidence type="ECO:0000313" key="4">
    <source>
        <dbReference type="Proteomes" id="UP001203665"/>
    </source>
</evidence>
<dbReference type="InterPro" id="IPR000801">
    <property type="entry name" value="Esterase-like"/>
</dbReference>
<organism evidence="3 4">
    <name type="scientific">Alkalicoccobacillus plakortidis</name>
    <dbReference type="NCBI Taxonomy" id="444060"/>
    <lineage>
        <taxon>Bacteria</taxon>
        <taxon>Bacillati</taxon>
        <taxon>Bacillota</taxon>
        <taxon>Bacilli</taxon>
        <taxon>Bacillales</taxon>
        <taxon>Bacillaceae</taxon>
        <taxon>Alkalicoccobacillus</taxon>
    </lineage>
</organism>
<keyword evidence="2 3" id="KW-0378">Hydrolase</keyword>
<dbReference type="SUPFAM" id="SSF53474">
    <property type="entry name" value="alpha/beta-Hydrolases"/>
    <property type="match status" value="1"/>
</dbReference>